<evidence type="ECO:0000256" key="11">
    <source>
        <dbReference type="PROSITE-ProRule" id="PRU10141"/>
    </source>
</evidence>
<dbReference type="GO" id="GO:0004693">
    <property type="term" value="F:cyclin-dependent protein serine/threonine kinase activity"/>
    <property type="evidence" value="ECO:0007669"/>
    <property type="project" value="UniProtKB-EC"/>
</dbReference>
<evidence type="ECO:0000256" key="10">
    <source>
        <dbReference type="ARBA" id="ARBA00048367"/>
    </source>
</evidence>
<dbReference type="PROSITE" id="PS00108">
    <property type="entry name" value="PROTEIN_KINASE_ST"/>
    <property type="match status" value="1"/>
</dbReference>
<dbReference type="FunFam" id="1.10.510.10:FF:000203">
    <property type="entry name" value="Cyclin-dependent kinase 9"/>
    <property type="match status" value="1"/>
</dbReference>
<dbReference type="PANTHER" id="PTHR24056:SF233">
    <property type="entry name" value="CYCLIN-DEPENDENT KINASE 9"/>
    <property type="match status" value="1"/>
</dbReference>
<evidence type="ECO:0000313" key="14">
    <source>
        <dbReference type="Proteomes" id="UP000301870"/>
    </source>
</evidence>
<keyword evidence="14" id="KW-1185">Reference proteome</keyword>
<dbReference type="InterPro" id="IPR011009">
    <property type="entry name" value="Kinase-like_dom_sf"/>
</dbReference>
<keyword evidence="3 12" id="KW-0723">Serine/threonine-protein kinase</keyword>
<dbReference type="Pfam" id="PF00069">
    <property type="entry name" value="Pkinase"/>
    <property type="match status" value="1"/>
</dbReference>
<dbReference type="PROSITE" id="PS50011">
    <property type="entry name" value="PROTEIN_KINASE_DOM"/>
    <property type="match status" value="1"/>
</dbReference>
<evidence type="ECO:0000256" key="4">
    <source>
        <dbReference type="ARBA" id="ARBA00022679"/>
    </source>
</evidence>
<dbReference type="GO" id="GO:0005634">
    <property type="term" value="C:nucleus"/>
    <property type="evidence" value="ECO:0007669"/>
    <property type="project" value="UniProtKB-SubCell"/>
</dbReference>
<evidence type="ECO:0000256" key="7">
    <source>
        <dbReference type="ARBA" id="ARBA00022840"/>
    </source>
</evidence>
<dbReference type="Gene3D" id="1.10.510.10">
    <property type="entry name" value="Transferase(Phosphotransferase) domain 1"/>
    <property type="match status" value="1"/>
</dbReference>
<feature type="domain" description="Protein kinase" evidence="13">
    <location>
        <begin position="38"/>
        <end position="338"/>
    </location>
</feature>
<keyword evidence="4" id="KW-0808">Transferase</keyword>
<feature type="binding site" evidence="11">
    <location>
        <position position="72"/>
    </location>
    <ligand>
        <name>ATP</name>
        <dbReference type="ChEBI" id="CHEBI:30616"/>
    </ligand>
</feature>
<comment type="similarity">
    <text evidence="2">Belongs to the protein kinase superfamily. CMGC Ser/Thr protein kinase family. CDC2/CDKX subfamily.</text>
</comment>
<dbReference type="InterPro" id="IPR017441">
    <property type="entry name" value="Protein_kinase_ATP_BS"/>
</dbReference>
<dbReference type="OrthoDB" id="204883at2759"/>
<evidence type="ECO:0000256" key="8">
    <source>
        <dbReference type="ARBA" id="ARBA00023242"/>
    </source>
</evidence>
<dbReference type="Gene3D" id="3.30.200.20">
    <property type="entry name" value="Phosphorylase Kinase, domain 1"/>
    <property type="match status" value="1"/>
</dbReference>
<evidence type="ECO:0000256" key="1">
    <source>
        <dbReference type="ARBA" id="ARBA00004123"/>
    </source>
</evidence>
<dbReference type="GO" id="GO:0008353">
    <property type="term" value="F:RNA polymerase II CTD heptapeptide repeat kinase activity"/>
    <property type="evidence" value="ECO:0007669"/>
    <property type="project" value="TreeGrafter"/>
</dbReference>
<dbReference type="FunFam" id="3.30.200.20:FF:000124">
    <property type="entry name" value="Cyclin-dependent kinase 4"/>
    <property type="match status" value="1"/>
</dbReference>
<evidence type="ECO:0000259" key="13">
    <source>
        <dbReference type="PROSITE" id="PS50011"/>
    </source>
</evidence>
<evidence type="ECO:0000256" key="2">
    <source>
        <dbReference type="ARBA" id="ARBA00006485"/>
    </source>
</evidence>
<evidence type="ECO:0000256" key="5">
    <source>
        <dbReference type="ARBA" id="ARBA00022741"/>
    </source>
</evidence>
<dbReference type="Proteomes" id="UP000301870">
    <property type="component" value="Chromosome 13"/>
</dbReference>
<gene>
    <name evidence="15" type="primary">LOC111351367</name>
</gene>
<organism evidence="14 15">
    <name type="scientific">Spodoptera litura</name>
    <name type="common">Asian cotton leafworm</name>
    <dbReference type="NCBI Taxonomy" id="69820"/>
    <lineage>
        <taxon>Eukaryota</taxon>
        <taxon>Metazoa</taxon>
        <taxon>Ecdysozoa</taxon>
        <taxon>Arthropoda</taxon>
        <taxon>Hexapoda</taxon>
        <taxon>Insecta</taxon>
        <taxon>Pterygota</taxon>
        <taxon>Neoptera</taxon>
        <taxon>Endopterygota</taxon>
        <taxon>Lepidoptera</taxon>
        <taxon>Glossata</taxon>
        <taxon>Ditrysia</taxon>
        <taxon>Noctuoidea</taxon>
        <taxon>Noctuidae</taxon>
        <taxon>Amphipyrinae</taxon>
        <taxon>Spodoptera</taxon>
    </lineage>
</organism>
<keyword evidence="6" id="KW-0418">Kinase</keyword>
<dbReference type="InterPro" id="IPR050108">
    <property type="entry name" value="CDK"/>
</dbReference>
<dbReference type="GO" id="GO:0005524">
    <property type="term" value="F:ATP binding"/>
    <property type="evidence" value="ECO:0007669"/>
    <property type="project" value="UniProtKB-UniRule"/>
</dbReference>
<evidence type="ECO:0000313" key="15">
    <source>
        <dbReference type="RefSeq" id="XP_022819046.1"/>
    </source>
</evidence>
<dbReference type="KEGG" id="sliu:111351367"/>
<keyword evidence="7 11" id="KW-0067">ATP-binding</keyword>
<dbReference type="InterPro" id="IPR008271">
    <property type="entry name" value="Ser/Thr_kinase_AS"/>
</dbReference>
<sequence>MNPKYTQETMKKTTTTREDVYQYVSRTHSLESDVSFKYEKLVKIGQGTFGEVFKARPSHSICKSTNSFVALKRIMTDRETEGFPITALREIKILQQLDHDNILKLIEVCSTRPSAANKYKAECYLVLEYCEHDLAGLLSHPNVKFSLGETKMVLKQLLNSLFYLQCHNVLHRDMKPSNVLITKNGILKLADFGISRTFKESKNGVKRLTNGVTTLWYRPPELLLGERNYGPSIDIWGAGCIMAEMWTPTPLMQGSTQQQQLTLISLLCGSITPDVWPGVENLPLYTKLELPKNHKRTLVERMQRYVKDPEALDILDQMLQLDPNKRCDAEGALNHNFFWTDPMPCDLGKLLAQHRTSMFDYFHRKRKAGHKQENGYQDRIF</sequence>
<comment type="subcellular location">
    <subcellularLocation>
        <location evidence="1">Nucleus</location>
    </subcellularLocation>
</comment>
<name>A0A9J7DVP9_SPOLT</name>
<dbReference type="GeneID" id="111351367"/>
<dbReference type="AlphaFoldDB" id="A0A9J7DVP9"/>
<evidence type="ECO:0000256" key="3">
    <source>
        <dbReference type="ARBA" id="ARBA00022527"/>
    </source>
</evidence>
<comment type="catalytic activity">
    <reaction evidence="9">
        <text>L-threonyl-[protein] + ATP = O-phospho-L-threonyl-[protein] + ADP + H(+)</text>
        <dbReference type="Rhea" id="RHEA:46608"/>
        <dbReference type="Rhea" id="RHEA-COMP:11060"/>
        <dbReference type="Rhea" id="RHEA-COMP:11605"/>
        <dbReference type="ChEBI" id="CHEBI:15378"/>
        <dbReference type="ChEBI" id="CHEBI:30013"/>
        <dbReference type="ChEBI" id="CHEBI:30616"/>
        <dbReference type="ChEBI" id="CHEBI:61977"/>
        <dbReference type="ChEBI" id="CHEBI:456216"/>
        <dbReference type="EC" id="2.7.11.22"/>
    </reaction>
</comment>
<dbReference type="InterPro" id="IPR000719">
    <property type="entry name" value="Prot_kinase_dom"/>
</dbReference>
<evidence type="ECO:0000256" key="6">
    <source>
        <dbReference type="ARBA" id="ARBA00022777"/>
    </source>
</evidence>
<proteinExistence type="inferred from homology"/>
<dbReference type="SUPFAM" id="SSF56112">
    <property type="entry name" value="Protein kinase-like (PK-like)"/>
    <property type="match status" value="1"/>
</dbReference>
<protein>
    <submittedName>
        <fullName evidence="15">Cyclin-dependent kinase 9-like</fullName>
    </submittedName>
</protein>
<accession>A0A9J7DVP9</accession>
<keyword evidence="5 11" id="KW-0547">Nucleotide-binding</keyword>
<keyword evidence="8" id="KW-0539">Nucleus</keyword>
<evidence type="ECO:0000256" key="9">
    <source>
        <dbReference type="ARBA" id="ARBA00047811"/>
    </source>
</evidence>
<reference evidence="15" key="1">
    <citation type="submission" date="2025-08" db="UniProtKB">
        <authorList>
            <consortium name="RefSeq"/>
        </authorList>
    </citation>
    <scope>IDENTIFICATION</scope>
    <source>
        <strain evidence="15">Ishihara</strain>
        <tissue evidence="15">Whole body</tissue>
    </source>
</reference>
<dbReference type="PANTHER" id="PTHR24056">
    <property type="entry name" value="CELL DIVISION PROTEIN KINASE"/>
    <property type="match status" value="1"/>
</dbReference>
<dbReference type="PROSITE" id="PS00107">
    <property type="entry name" value="PROTEIN_KINASE_ATP"/>
    <property type="match status" value="1"/>
</dbReference>
<dbReference type="SMART" id="SM00220">
    <property type="entry name" value="S_TKc"/>
    <property type="match status" value="1"/>
</dbReference>
<comment type="catalytic activity">
    <reaction evidence="10">
        <text>L-seryl-[protein] + ATP = O-phospho-L-seryl-[protein] + ADP + H(+)</text>
        <dbReference type="Rhea" id="RHEA:17989"/>
        <dbReference type="Rhea" id="RHEA-COMP:9863"/>
        <dbReference type="Rhea" id="RHEA-COMP:11604"/>
        <dbReference type="ChEBI" id="CHEBI:15378"/>
        <dbReference type="ChEBI" id="CHEBI:29999"/>
        <dbReference type="ChEBI" id="CHEBI:30616"/>
        <dbReference type="ChEBI" id="CHEBI:83421"/>
        <dbReference type="ChEBI" id="CHEBI:456216"/>
        <dbReference type="EC" id="2.7.11.22"/>
    </reaction>
</comment>
<dbReference type="RefSeq" id="XP_022819046.1">
    <property type="nucleotide sequence ID" value="XM_022963278.1"/>
</dbReference>
<evidence type="ECO:0000256" key="12">
    <source>
        <dbReference type="RuleBase" id="RU000304"/>
    </source>
</evidence>